<dbReference type="CDD" id="cd17040">
    <property type="entry name" value="Ubl_MoaD_like"/>
    <property type="match status" value="1"/>
</dbReference>
<sequence>MAQIVVRYWAGAQAAAGTPTEQLNGLTVGDVVAAATQQHPELRPVFALAALLMNGSRVDAEDPLVDGATLEVLPPFAGG</sequence>
<dbReference type="EMBL" id="JACCFW010000001">
    <property type="protein sequence ID" value="NYJ75919.1"/>
    <property type="molecule type" value="Genomic_DNA"/>
</dbReference>
<organism evidence="1 2">
    <name type="scientific">Allobranchiibius huperziae</name>
    <dbReference type="NCBI Taxonomy" id="1874116"/>
    <lineage>
        <taxon>Bacteria</taxon>
        <taxon>Bacillati</taxon>
        <taxon>Actinomycetota</taxon>
        <taxon>Actinomycetes</taxon>
        <taxon>Micrococcales</taxon>
        <taxon>Dermacoccaceae</taxon>
        <taxon>Allobranchiibius</taxon>
    </lineage>
</organism>
<dbReference type="SUPFAM" id="SSF54285">
    <property type="entry name" value="MoaD/ThiS"/>
    <property type="match status" value="1"/>
</dbReference>
<reference evidence="1 2" key="1">
    <citation type="submission" date="2020-07" db="EMBL/GenBank/DDBJ databases">
        <title>Sequencing the genomes of 1000 actinobacteria strains.</title>
        <authorList>
            <person name="Klenk H.-P."/>
        </authorList>
    </citation>
    <scope>NUCLEOTIDE SEQUENCE [LARGE SCALE GENOMIC DNA]</scope>
    <source>
        <strain evidence="1 2">DSM 29531</strain>
    </source>
</reference>
<dbReference type="RefSeq" id="WP_179482953.1">
    <property type="nucleotide sequence ID" value="NZ_JACCFW010000001.1"/>
</dbReference>
<dbReference type="InterPro" id="IPR016155">
    <property type="entry name" value="Mopterin_synth/thiamin_S_b"/>
</dbReference>
<dbReference type="Proteomes" id="UP000571817">
    <property type="component" value="Unassembled WGS sequence"/>
</dbReference>
<dbReference type="AlphaFoldDB" id="A0A853DIX8"/>
<dbReference type="Gene3D" id="3.10.20.30">
    <property type="match status" value="1"/>
</dbReference>
<evidence type="ECO:0000313" key="1">
    <source>
        <dbReference type="EMBL" id="NYJ75919.1"/>
    </source>
</evidence>
<dbReference type="InterPro" id="IPR012675">
    <property type="entry name" value="Beta-grasp_dom_sf"/>
</dbReference>
<keyword evidence="2" id="KW-1185">Reference proteome</keyword>
<dbReference type="Pfam" id="PF02597">
    <property type="entry name" value="ThiS"/>
    <property type="match status" value="1"/>
</dbReference>
<protein>
    <submittedName>
        <fullName evidence="1">Molybdopterin converting factor small subunit</fullName>
    </submittedName>
</protein>
<evidence type="ECO:0000313" key="2">
    <source>
        <dbReference type="Proteomes" id="UP000571817"/>
    </source>
</evidence>
<comment type="caution">
    <text evidence="1">The sequence shown here is derived from an EMBL/GenBank/DDBJ whole genome shotgun (WGS) entry which is preliminary data.</text>
</comment>
<dbReference type="InterPro" id="IPR003749">
    <property type="entry name" value="ThiS/MoaD-like"/>
</dbReference>
<accession>A0A853DIX8</accession>
<name>A0A853DIX8_9MICO</name>
<gene>
    <name evidence="1" type="ORF">HNR15_002882</name>
</gene>
<proteinExistence type="predicted"/>